<dbReference type="AlphaFoldDB" id="A0AAX1Q7J0"/>
<gene>
    <name evidence="2" type="ORF">A3864_15465</name>
</gene>
<reference evidence="2 3" key="1">
    <citation type="submission" date="2016-03" db="EMBL/GenBank/DDBJ databases">
        <title>Comparison of Bacillus endophyticus and B. anthracis characteristics using whole genome sequence analysis and microbiological techniques.</title>
        <authorList>
            <person name="Lekota K.E."/>
            <person name="Mafofo J."/>
            <person name="Rees J."/>
            <person name="Muchadeyi F.C."/>
            <person name="Madoroba E."/>
            <person name="Van Heerden H."/>
        </authorList>
    </citation>
    <scope>NUCLEOTIDE SEQUENCE [LARGE SCALE GENOMIC DNA]</scope>
    <source>
        <strain evidence="2 3">3631_10C</strain>
        <plasmid evidence="2">pBEH1</plasmid>
    </source>
</reference>
<feature type="transmembrane region" description="Helical" evidence="1">
    <location>
        <begin position="109"/>
        <end position="130"/>
    </location>
</feature>
<proteinExistence type="predicted"/>
<geneLocation type="plasmid" evidence="2">
    <name>pBEH1</name>
</geneLocation>
<evidence type="ECO:0000256" key="1">
    <source>
        <dbReference type="SAM" id="Phobius"/>
    </source>
</evidence>
<sequence>MAKRFLTAVLSVILFATIFSWFSFVPSSQREPNVYYFDYLETFMFVIIYAGPIYLIIGVPLSIFIDKLIKKANRTSKWARYFVGLDLYSLAGILVDMLFVIFSQHLLEVISFSIYGFVASNIYYHLLLLASRINI</sequence>
<feature type="transmembrane region" description="Helical" evidence="1">
    <location>
        <begin position="81"/>
        <end position="103"/>
    </location>
</feature>
<accession>A0AAX1Q7J0</accession>
<name>A0AAX1Q7J0_9BACI</name>
<feature type="transmembrane region" description="Helical" evidence="1">
    <location>
        <begin position="46"/>
        <end position="69"/>
    </location>
</feature>
<comment type="caution">
    <text evidence="2">The sequence shown here is derived from an EMBL/GenBank/DDBJ whole genome shotgun (WGS) entry which is preliminary data.</text>
</comment>
<dbReference type="RefSeq" id="WP_113765748.1">
    <property type="nucleotide sequence ID" value="NZ_LVYK01000033.1"/>
</dbReference>
<keyword evidence="1" id="KW-0472">Membrane</keyword>
<dbReference type="EMBL" id="LVYK01000033">
    <property type="protein sequence ID" value="RAS75682.1"/>
    <property type="molecule type" value="Genomic_DNA"/>
</dbReference>
<dbReference type="Proteomes" id="UP000250174">
    <property type="component" value="Unassembled WGS sequence"/>
</dbReference>
<keyword evidence="1" id="KW-1133">Transmembrane helix</keyword>
<evidence type="ECO:0000313" key="3">
    <source>
        <dbReference type="Proteomes" id="UP000250174"/>
    </source>
</evidence>
<evidence type="ECO:0000313" key="2">
    <source>
        <dbReference type="EMBL" id="RAS75682.1"/>
    </source>
</evidence>
<protein>
    <submittedName>
        <fullName evidence="2">Uncharacterized protein</fullName>
    </submittedName>
</protein>
<keyword evidence="1" id="KW-0812">Transmembrane</keyword>
<keyword evidence="2" id="KW-0614">Plasmid</keyword>
<organism evidence="2 3">
    <name type="scientific">Priestia endophytica</name>
    <dbReference type="NCBI Taxonomy" id="135735"/>
    <lineage>
        <taxon>Bacteria</taxon>
        <taxon>Bacillati</taxon>
        <taxon>Bacillota</taxon>
        <taxon>Bacilli</taxon>
        <taxon>Bacillales</taxon>
        <taxon>Bacillaceae</taxon>
        <taxon>Priestia</taxon>
    </lineage>
</organism>